<evidence type="ECO:0000313" key="1">
    <source>
        <dbReference type="EMBL" id="MSC81681.1"/>
    </source>
</evidence>
<name>A0A6A8KDQ4_9FIRM</name>
<dbReference type="RefSeq" id="WP_149794218.1">
    <property type="nucleotide sequence ID" value="NZ_JAEKBW010000001.1"/>
</dbReference>
<comment type="caution">
    <text evidence="1">The sequence shown here is derived from an EMBL/GenBank/DDBJ whole genome shotgun (WGS) entry which is preliminary data.</text>
</comment>
<accession>A0A6A8KDQ4</accession>
<organism evidence="1 2">
    <name type="scientific">Faecalibacterium prausnitzii</name>
    <dbReference type="NCBI Taxonomy" id="853"/>
    <lineage>
        <taxon>Bacteria</taxon>
        <taxon>Bacillati</taxon>
        <taxon>Bacillota</taxon>
        <taxon>Clostridia</taxon>
        <taxon>Eubacteriales</taxon>
        <taxon>Oscillospiraceae</taxon>
        <taxon>Faecalibacterium</taxon>
    </lineage>
</organism>
<dbReference type="Proteomes" id="UP000477010">
    <property type="component" value="Unassembled WGS sequence"/>
</dbReference>
<sequence length="66" mass="7454">MLYVDAIRILEKIAQARFLHATMPKQEEIEEAIKVVASQVTVQACPGFALHAALWWMAIKSKEAEE</sequence>
<gene>
    <name evidence="1" type="ORF">GKD85_12895</name>
</gene>
<protein>
    <submittedName>
        <fullName evidence="1">Uncharacterized protein</fullName>
    </submittedName>
</protein>
<reference evidence="1 2" key="1">
    <citation type="journal article" date="2019" name="Nat. Med.">
        <title>A library of human gut bacterial isolates paired with longitudinal multiomics data enables mechanistic microbiome research.</title>
        <authorList>
            <person name="Poyet M."/>
            <person name="Groussin M."/>
            <person name="Gibbons S.M."/>
            <person name="Avila-Pacheco J."/>
            <person name="Jiang X."/>
            <person name="Kearney S.M."/>
            <person name="Perrotta A.R."/>
            <person name="Berdy B."/>
            <person name="Zhao S."/>
            <person name="Lieberman T.D."/>
            <person name="Swanson P.K."/>
            <person name="Smith M."/>
            <person name="Roesemann S."/>
            <person name="Alexander J.E."/>
            <person name="Rich S.A."/>
            <person name="Livny J."/>
            <person name="Vlamakis H."/>
            <person name="Clish C."/>
            <person name="Bullock K."/>
            <person name="Deik A."/>
            <person name="Scott J."/>
            <person name="Pierce K.A."/>
            <person name="Xavier R.J."/>
            <person name="Alm E.J."/>
        </authorList>
    </citation>
    <scope>NUCLEOTIDE SEQUENCE [LARGE SCALE GENOMIC DNA]</scope>
    <source>
        <strain evidence="1 2">BIOML-B9</strain>
    </source>
</reference>
<evidence type="ECO:0000313" key="2">
    <source>
        <dbReference type="Proteomes" id="UP000477010"/>
    </source>
</evidence>
<dbReference type="EMBL" id="WKQE01000022">
    <property type="protein sequence ID" value="MSC81681.1"/>
    <property type="molecule type" value="Genomic_DNA"/>
</dbReference>
<proteinExistence type="predicted"/>
<dbReference type="AlphaFoldDB" id="A0A6A8KDQ4"/>